<proteinExistence type="predicted"/>
<evidence type="ECO:0000313" key="2">
    <source>
        <dbReference type="EMBL" id="CAG5081270.1"/>
    </source>
</evidence>
<gene>
    <name evidence="2" type="ORF">OKIOD_LOCUS1385</name>
</gene>
<reference evidence="2 3" key="1">
    <citation type="submission" date="2021-04" db="EMBL/GenBank/DDBJ databases">
        <authorList>
            <person name="Bliznina A."/>
        </authorList>
    </citation>
    <scope>NUCLEOTIDE SEQUENCE [LARGE SCALE GENOMIC DNA]</scope>
</reference>
<feature type="region of interest" description="Disordered" evidence="1">
    <location>
        <begin position="1"/>
        <end position="24"/>
    </location>
</feature>
<evidence type="ECO:0000313" key="3">
    <source>
        <dbReference type="Proteomes" id="UP001158576"/>
    </source>
</evidence>
<feature type="compositionally biased region" description="Basic residues" evidence="1">
    <location>
        <begin position="9"/>
        <end position="21"/>
    </location>
</feature>
<dbReference type="EMBL" id="OU015568">
    <property type="protein sequence ID" value="CAG5081270.1"/>
    <property type="molecule type" value="Genomic_DNA"/>
</dbReference>
<evidence type="ECO:0000256" key="1">
    <source>
        <dbReference type="SAM" id="MobiDB-lite"/>
    </source>
</evidence>
<keyword evidence="3" id="KW-1185">Reference proteome</keyword>
<protein>
    <submittedName>
        <fullName evidence="2">Oidioi.mRNA.OKI2018_I69.PAR.g9827.t1.cds</fullName>
    </submittedName>
</protein>
<accession>A0ABN7RMR9</accession>
<organism evidence="2 3">
    <name type="scientific">Oikopleura dioica</name>
    <name type="common">Tunicate</name>
    <dbReference type="NCBI Taxonomy" id="34765"/>
    <lineage>
        <taxon>Eukaryota</taxon>
        <taxon>Metazoa</taxon>
        <taxon>Chordata</taxon>
        <taxon>Tunicata</taxon>
        <taxon>Appendicularia</taxon>
        <taxon>Copelata</taxon>
        <taxon>Oikopleuridae</taxon>
        <taxon>Oikopleura</taxon>
    </lineage>
</organism>
<feature type="region of interest" description="Disordered" evidence="1">
    <location>
        <begin position="55"/>
        <end position="74"/>
    </location>
</feature>
<name>A0ABN7RMR9_OIKDI</name>
<sequence length="98" mass="11148">MELLIASKRQLKPNSRRRKRNPLALENSKIFDQEIVEKTVNHKATEVCEEPLPIPVQTIKGPRTPAEKNKQPLLTPGSVYRSRIGDKLILKIKLPTTV</sequence>
<dbReference type="Proteomes" id="UP001158576">
    <property type="component" value="Chromosome PAR"/>
</dbReference>